<dbReference type="GeneID" id="8983162"/>
<organism evidence="3 4">
    <name type="scientific">Methanohalophilus mahii (strain ATCC 35705 / DSM 5219 / SLP)</name>
    <dbReference type="NCBI Taxonomy" id="547558"/>
    <lineage>
        <taxon>Archaea</taxon>
        <taxon>Methanobacteriati</taxon>
        <taxon>Methanobacteriota</taxon>
        <taxon>Stenosarchaea group</taxon>
        <taxon>Methanomicrobia</taxon>
        <taxon>Methanosarcinales</taxon>
        <taxon>Methanosarcinaceae</taxon>
        <taxon>Methanohalophilus</taxon>
    </lineage>
</organism>
<dbReference type="Pfam" id="PF02518">
    <property type="entry name" value="HATPase_c"/>
    <property type="match status" value="1"/>
</dbReference>
<keyword evidence="3" id="KW-0418">Kinase</keyword>
<dbReference type="InterPro" id="IPR003594">
    <property type="entry name" value="HATPase_dom"/>
</dbReference>
<dbReference type="Gene3D" id="3.30.450.20">
    <property type="entry name" value="PAS domain"/>
    <property type="match status" value="1"/>
</dbReference>
<proteinExistence type="predicted"/>
<feature type="coiled-coil region" evidence="1">
    <location>
        <begin position="126"/>
        <end position="178"/>
    </location>
</feature>
<dbReference type="Proteomes" id="UP000001059">
    <property type="component" value="Chromosome"/>
</dbReference>
<protein>
    <submittedName>
        <fullName evidence="3">Signal transduction histidine kinase</fullName>
    </submittedName>
</protein>
<dbReference type="HOGENOM" id="CLU_000445_114_57_2"/>
<dbReference type="PANTHER" id="PTHR43065:SF23">
    <property type="entry name" value="SENSOR HISTIDINE KINASE PDTAS"/>
    <property type="match status" value="1"/>
</dbReference>
<dbReference type="InterPro" id="IPR005467">
    <property type="entry name" value="His_kinase_dom"/>
</dbReference>
<dbReference type="PANTHER" id="PTHR43065">
    <property type="entry name" value="SENSOR HISTIDINE KINASE"/>
    <property type="match status" value="1"/>
</dbReference>
<evidence type="ECO:0000313" key="3">
    <source>
        <dbReference type="EMBL" id="ADE36515.1"/>
    </source>
</evidence>
<dbReference type="InterPro" id="IPR011495">
    <property type="entry name" value="Sig_transdc_His_kin_sub2_dim/P"/>
</dbReference>
<keyword evidence="4" id="KW-1185">Reference proteome</keyword>
<reference evidence="3 4" key="1">
    <citation type="submission" date="2010-03" db="EMBL/GenBank/DDBJ databases">
        <title>The complete genome of Methanohalophilus mahii DSM 5219.</title>
        <authorList>
            <consortium name="US DOE Joint Genome Institute (JGI-PGF)"/>
            <person name="Lucas S."/>
            <person name="Copeland A."/>
            <person name="Lapidus A."/>
            <person name="Glavina del Rio T."/>
            <person name="Dalin E."/>
            <person name="Tice H."/>
            <person name="Bruce D."/>
            <person name="Goodwin L."/>
            <person name="Pitluck S."/>
            <person name="Kyrpides N."/>
            <person name="Mavromatis K."/>
            <person name="Ivanova N."/>
            <person name="Lykidis A."/>
            <person name="Saunders E."/>
            <person name="Brettin T."/>
            <person name="Detter J.C."/>
            <person name="Han C."/>
            <person name="Land M."/>
            <person name="Hauser L."/>
            <person name="Markowitz V."/>
            <person name="Cheng J.-F."/>
            <person name="Hugenholtz P."/>
            <person name="Woyke T."/>
            <person name="Wu D."/>
            <person name="Spring S."/>
            <person name="Schneider S."/>
            <person name="Schroeder M."/>
            <person name="Klenk H.-P."/>
            <person name="Eisen J.A."/>
        </authorList>
    </citation>
    <scope>NUCLEOTIDE SEQUENCE [LARGE SCALE GENOMIC DNA]</scope>
    <source>
        <strain evidence="4">ATCC 35705 / DSM 5219 / SLP</strain>
    </source>
</reference>
<evidence type="ECO:0000259" key="2">
    <source>
        <dbReference type="PROSITE" id="PS50109"/>
    </source>
</evidence>
<dbReference type="GO" id="GO:0016301">
    <property type="term" value="F:kinase activity"/>
    <property type="evidence" value="ECO:0007669"/>
    <property type="project" value="UniProtKB-KW"/>
</dbReference>
<dbReference type="KEGG" id="mmh:Mmah_0996"/>
<evidence type="ECO:0000313" key="4">
    <source>
        <dbReference type="Proteomes" id="UP000001059"/>
    </source>
</evidence>
<dbReference type="SUPFAM" id="SSF55874">
    <property type="entry name" value="ATPase domain of HSP90 chaperone/DNA topoisomerase II/histidine kinase"/>
    <property type="match status" value="1"/>
</dbReference>
<dbReference type="PROSITE" id="PS50109">
    <property type="entry name" value="HIS_KIN"/>
    <property type="match status" value="1"/>
</dbReference>
<keyword evidence="1" id="KW-0175">Coiled coil</keyword>
<dbReference type="RefSeq" id="WP_013037458.1">
    <property type="nucleotide sequence ID" value="NC_014002.1"/>
</dbReference>
<dbReference type="InterPro" id="IPR036890">
    <property type="entry name" value="HATPase_C_sf"/>
</dbReference>
<dbReference type="STRING" id="547558.Mmah_0996"/>
<dbReference type="AlphaFoldDB" id="D5EBG4"/>
<feature type="domain" description="Histidine kinase" evidence="2">
    <location>
        <begin position="182"/>
        <end position="370"/>
    </location>
</feature>
<dbReference type="Gene3D" id="3.30.565.10">
    <property type="entry name" value="Histidine kinase-like ATPase, C-terminal domain"/>
    <property type="match status" value="1"/>
</dbReference>
<accession>D5EBG4</accession>
<evidence type="ECO:0000256" key="1">
    <source>
        <dbReference type="SAM" id="Coils"/>
    </source>
</evidence>
<keyword evidence="3" id="KW-0808">Transferase</keyword>
<dbReference type="EMBL" id="CP001994">
    <property type="protein sequence ID" value="ADE36515.1"/>
    <property type="molecule type" value="Genomic_DNA"/>
</dbReference>
<sequence length="370" mass="43050">MRKRTHDLEERVKELDCLYQISRIVEKRSDLDTILQEIVEFIPSAWQYPHIACSRIILEENTFTTPNFQESQWKQASPVIIENRHAGYLEVFYLEKKPHSDEGPFLKEERKLIDALAERIGDAIKLMRAEKELSIYRKKLEEIVEKRTSELTLANQQLQKEIAERERAEKSLREFEDMRIKEIHHRIKNNLQVVSGLLYLESTNYNPNKVVEAFKQSENRVRSIALIHEKLYQSCDCKTLDFLDYVNELMEYLMHSYDLDTNKVIVKINVDKVHLEMDRAVPLGIIINELVSNALQHAFNEGQDGVIDIHFAKENSGYSLIVHDSGDFPKEIDFKNAESLGLQLVTNLVSQIDGTIDLNTSEGTTFTIHF</sequence>
<gene>
    <name evidence="3" type="ordered locus">Mmah_0996</name>
</gene>
<name>D5EBG4_METMS</name>
<dbReference type="Pfam" id="PF07568">
    <property type="entry name" value="HisKA_2"/>
    <property type="match status" value="1"/>
</dbReference>